<dbReference type="STRING" id="494026.PGLA_04580"/>
<comment type="subcellular location">
    <subcellularLocation>
        <location evidence="1">Cell membrane</location>
        <topology evidence="1">Multi-pass membrane protein</topology>
    </subcellularLocation>
</comment>
<keyword evidence="10" id="KW-1185">Reference proteome</keyword>
<evidence type="ECO:0000256" key="3">
    <source>
        <dbReference type="ARBA" id="ARBA00022475"/>
    </source>
</evidence>
<evidence type="ECO:0000256" key="7">
    <source>
        <dbReference type="SAM" id="Phobius"/>
    </source>
</evidence>
<evidence type="ECO:0000256" key="2">
    <source>
        <dbReference type="ARBA" id="ARBA00022448"/>
    </source>
</evidence>
<keyword evidence="2" id="KW-0813">Transport</keyword>
<dbReference type="InterPro" id="IPR050189">
    <property type="entry name" value="MFS_Efflux_Transporters"/>
</dbReference>
<feature type="transmembrane region" description="Helical" evidence="7">
    <location>
        <begin position="97"/>
        <end position="118"/>
    </location>
</feature>
<dbReference type="InterPro" id="IPR011701">
    <property type="entry name" value="MFS"/>
</dbReference>
<feature type="transmembrane region" description="Helical" evidence="7">
    <location>
        <begin position="130"/>
        <end position="152"/>
    </location>
</feature>
<gene>
    <name evidence="9" type="ORF">PGLA_04580</name>
</gene>
<dbReference type="InterPro" id="IPR020846">
    <property type="entry name" value="MFS_dom"/>
</dbReference>
<evidence type="ECO:0000256" key="5">
    <source>
        <dbReference type="ARBA" id="ARBA00022989"/>
    </source>
</evidence>
<feature type="transmembrane region" description="Helical" evidence="7">
    <location>
        <begin position="328"/>
        <end position="350"/>
    </location>
</feature>
<keyword evidence="5 7" id="KW-1133">Transmembrane helix</keyword>
<dbReference type="InterPro" id="IPR036259">
    <property type="entry name" value="MFS_trans_sf"/>
</dbReference>
<dbReference type="AlphaFoldDB" id="A0A162K8W3"/>
<keyword evidence="4 7" id="KW-0812">Transmembrane</keyword>
<dbReference type="OrthoDB" id="2727100at2"/>
<evidence type="ECO:0000256" key="4">
    <source>
        <dbReference type="ARBA" id="ARBA00022692"/>
    </source>
</evidence>
<dbReference type="PROSITE" id="PS50850">
    <property type="entry name" value="MFS"/>
    <property type="match status" value="1"/>
</dbReference>
<dbReference type="GO" id="GO:0022857">
    <property type="term" value="F:transmembrane transporter activity"/>
    <property type="evidence" value="ECO:0007669"/>
    <property type="project" value="InterPro"/>
</dbReference>
<dbReference type="PANTHER" id="PTHR43124:SF10">
    <property type="entry name" value="PURINE EFFLUX PUMP PBUE"/>
    <property type="match status" value="1"/>
</dbReference>
<sequence>MKNNLIIYVLALAVFLIGTIEYIITGVIEMIAVDLGVATSEAGLLVTVFALAAAIIAPILIALTINVDRKKLLMATLSVFIASNGLMFVNLSYEAVLWVRIIQGASGGIATVVAMAVATRLVEKERRGGAIGIILMGLSSSLVLGVPIGTFFSEMFGWRVLFIGIGLLSVLPLFIIYKKVPAIKEDEAVTLRMQLSILKDPKILTALVITLFYIGGYSTLFTYITPFLQASSSLSITEISGVLFLAGICSFVGSRVGGQLADAKGSKFTICFGLLLQGATLLLFALAGVNLFVLILVLMIFMLATWSISPAQQLYLITLVPRNPDIALSVNTSFIQFGFALGSGLGGLVISRTSVLYLNWLGLAAVCIALLLAILQFKKMSSGIGTPIVTKEK</sequence>
<comment type="caution">
    <text evidence="9">The sequence shown here is derived from an EMBL/GenBank/DDBJ whole genome shotgun (WGS) entry which is preliminary data.</text>
</comment>
<dbReference type="PRINTS" id="PR01035">
    <property type="entry name" value="TCRTETA"/>
</dbReference>
<dbReference type="SUPFAM" id="SSF103473">
    <property type="entry name" value="MFS general substrate transporter"/>
    <property type="match status" value="1"/>
</dbReference>
<evidence type="ECO:0000259" key="8">
    <source>
        <dbReference type="PROSITE" id="PS50850"/>
    </source>
</evidence>
<protein>
    <submittedName>
        <fullName evidence="9">Chemotaxis protein</fullName>
    </submittedName>
</protein>
<feature type="transmembrane region" description="Helical" evidence="7">
    <location>
        <begin position="72"/>
        <end position="91"/>
    </location>
</feature>
<name>A0A162K8W3_9BACL</name>
<dbReference type="Pfam" id="PF07690">
    <property type="entry name" value="MFS_1"/>
    <property type="match status" value="1"/>
</dbReference>
<accession>A0A162K8W3</accession>
<dbReference type="Proteomes" id="UP000076967">
    <property type="component" value="Unassembled WGS sequence"/>
</dbReference>
<keyword evidence="3" id="KW-1003">Cell membrane</keyword>
<evidence type="ECO:0000313" key="10">
    <source>
        <dbReference type="Proteomes" id="UP000076967"/>
    </source>
</evidence>
<organism evidence="9 10">
    <name type="scientific">Paenibacillus glacialis</name>
    <dbReference type="NCBI Taxonomy" id="494026"/>
    <lineage>
        <taxon>Bacteria</taxon>
        <taxon>Bacillati</taxon>
        <taxon>Bacillota</taxon>
        <taxon>Bacilli</taxon>
        <taxon>Bacillales</taxon>
        <taxon>Paenibacillaceae</taxon>
        <taxon>Paenibacillus</taxon>
    </lineage>
</organism>
<proteinExistence type="predicted"/>
<reference evidence="9 10" key="1">
    <citation type="submission" date="2016-03" db="EMBL/GenBank/DDBJ databases">
        <title>Draft genome sequence of Paenibacillus glacialis DSM 22343.</title>
        <authorList>
            <person name="Shin S.-K."/>
            <person name="Yi H."/>
        </authorList>
    </citation>
    <scope>NUCLEOTIDE SEQUENCE [LARGE SCALE GENOMIC DNA]</scope>
    <source>
        <strain evidence="9 10">DSM 22343</strain>
    </source>
</reference>
<feature type="transmembrane region" description="Helical" evidence="7">
    <location>
        <begin position="158"/>
        <end position="177"/>
    </location>
</feature>
<feature type="domain" description="Major facilitator superfamily (MFS) profile" evidence="8">
    <location>
        <begin position="6"/>
        <end position="382"/>
    </location>
</feature>
<feature type="transmembrane region" description="Helical" evidence="7">
    <location>
        <begin position="236"/>
        <end position="256"/>
    </location>
</feature>
<evidence type="ECO:0000313" key="9">
    <source>
        <dbReference type="EMBL" id="OAB44696.1"/>
    </source>
</evidence>
<dbReference type="InterPro" id="IPR001958">
    <property type="entry name" value="Tet-R_TetA/multi-R_MdtG-like"/>
</dbReference>
<feature type="transmembrane region" description="Helical" evidence="7">
    <location>
        <begin position="268"/>
        <end position="287"/>
    </location>
</feature>
<feature type="transmembrane region" description="Helical" evidence="7">
    <location>
        <begin position="356"/>
        <end position="375"/>
    </location>
</feature>
<feature type="transmembrane region" description="Helical" evidence="7">
    <location>
        <begin position="44"/>
        <end position="65"/>
    </location>
</feature>
<dbReference type="PANTHER" id="PTHR43124">
    <property type="entry name" value="PURINE EFFLUX PUMP PBUE"/>
    <property type="match status" value="1"/>
</dbReference>
<dbReference type="GO" id="GO:0005886">
    <property type="term" value="C:plasma membrane"/>
    <property type="evidence" value="ECO:0007669"/>
    <property type="project" value="UniProtKB-SubCell"/>
</dbReference>
<dbReference type="CDD" id="cd17324">
    <property type="entry name" value="MFS_NepI_like"/>
    <property type="match status" value="1"/>
</dbReference>
<evidence type="ECO:0000256" key="6">
    <source>
        <dbReference type="ARBA" id="ARBA00023136"/>
    </source>
</evidence>
<dbReference type="RefSeq" id="WP_068529409.1">
    <property type="nucleotide sequence ID" value="NZ_LVJH01000006.1"/>
</dbReference>
<keyword evidence="6 7" id="KW-0472">Membrane</keyword>
<evidence type="ECO:0000256" key="1">
    <source>
        <dbReference type="ARBA" id="ARBA00004651"/>
    </source>
</evidence>
<dbReference type="Gene3D" id="1.20.1250.20">
    <property type="entry name" value="MFS general substrate transporter like domains"/>
    <property type="match status" value="1"/>
</dbReference>
<dbReference type="EMBL" id="LVJH01000006">
    <property type="protein sequence ID" value="OAB44696.1"/>
    <property type="molecule type" value="Genomic_DNA"/>
</dbReference>
<feature type="transmembrane region" description="Helical" evidence="7">
    <location>
        <begin position="203"/>
        <end position="224"/>
    </location>
</feature>
<feature type="transmembrane region" description="Helical" evidence="7">
    <location>
        <begin position="5"/>
        <end position="24"/>
    </location>
</feature>